<dbReference type="GO" id="GO:0003677">
    <property type="term" value="F:DNA binding"/>
    <property type="evidence" value="ECO:0007669"/>
    <property type="project" value="InterPro"/>
</dbReference>
<evidence type="ECO:0000259" key="1">
    <source>
        <dbReference type="Pfam" id="PF02371"/>
    </source>
</evidence>
<organism evidence="2 3">
    <name type="scientific">Gemmatimonas groenlandica</name>
    <dbReference type="NCBI Taxonomy" id="2732249"/>
    <lineage>
        <taxon>Bacteria</taxon>
        <taxon>Pseudomonadati</taxon>
        <taxon>Gemmatimonadota</taxon>
        <taxon>Gemmatimonadia</taxon>
        <taxon>Gemmatimonadales</taxon>
        <taxon>Gemmatimonadaceae</taxon>
        <taxon>Gemmatimonas</taxon>
    </lineage>
</organism>
<dbReference type="GO" id="GO:0004803">
    <property type="term" value="F:transposase activity"/>
    <property type="evidence" value="ECO:0007669"/>
    <property type="project" value="InterPro"/>
</dbReference>
<dbReference type="Proteomes" id="UP000500938">
    <property type="component" value="Chromosome"/>
</dbReference>
<evidence type="ECO:0000313" key="2">
    <source>
        <dbReference type="EMBL" id="QJR36779.1"/>
    </source>
</evidence>
<evidence type="ECO:0000313" key="3">
    <source>
        <dbReference type="Proteomes" id="UP000500938"/>
    </source>
</evidence>
<accession>A0A6M4IST4</accession>
<sequence>MNGIGKIVAYPLPPEIDGITRFPSVRHSLPICRFVPGSHDSGGKTRHWR</sequence>
<dbReference type="Pfam" id="PF02371">
    <property type="entry name" value="Transposase_20"/>
    <property type="match status" value="1"/>
</dbReference>
<name>A0A6M4IST4_9BACT</name>
<dbReference type="EMBL" id="CP053085">
    <property type="protein sequence ID" value="QJR36779.1"/>
    <property type="molecule type" value="Genomic_DNA"/>
</dbReference>
<dbReference type="RefSeq" id="WP_171226212.1">
    <property type="nucleotide sequence ID" value="NZ_CP053085.1"/>
</dbReference>
<feature type="domain" description="Transposase IS116/IS110/IS902 C-terminal" evidence="1">
    <location>
        <begin position="1"/>
        <end position="49"/>
    </location>
</feature>
<dbReference type="GO" id="GO:0006313">
    <property type="term" value="P:DNA transposition"/>
    <property type="evidence" value="ECO:0007669"/>
    <property type="project" value="InterPro"/>
</dbReference>
<dbReference type="InterPro" id="IPR003346">
    <property type="entry name" value="Transposase_20"/>
</dbReference>
<proteinExistence type="predicted"/>
<gene>
    <name evidence="2" type="ORF">HKW67_15270</name>
</gene>
<dbReference type="AlphaFoldDB" id="A0A6M4IST4"/>
<dbReference type="KEGG" id="ggr:HKW67_15270"/>
<reference evidence="2 3" key="1">
    <citation type="submission" date="2020-05" db="EMBL/GenBank/DDBJ databases">
        <title>Complete genome sequence of Gemmatimonas greenlandica TET16.</title>
        <authorList>
            <person name="Zeng Y."/>
        </authorList>
    </citation>
    <scope>NUCLEOTIDE SEQUENCE [LARGE SCALE GENOMIC DNA]</scope>
    <source>
        <strain evidence="2 3">TET16</strain>
    </source>
</reference>
<protein>
    <submittedName>
        <fullName evidence="2">Transposase</fullName>
    </submittedName>
</protein>
<keyword evidence="3" id="KW-1185">Reference proteome</keyword>